<dbReference type="SUPFAM" id="SSF49265">
    <property type="entry name" value="Fibronectin type III"/>
    <property type="match status" value="1"/>
</dbReference>
<dbReference type="Pfam" id="PF00041">
    <property type="entry name" value="fn3"/>
    <property type="match status" value="1"/>
</dbReference>
<dbReference type="InterPro" id="IPR036116">
    <property type="entry name" value="FN3_sf"/>
</dbReference>
<dbReference type="PANTHER" id="PTHR22762:SF166">
    <property type="entry name" value="ALPHA-GLUCOSIDASE"/>
    <property type="match status" value="1"/>
</dbReference>
<dbReference type="Gene3D" id="2.60.40.1760">
    <property type="entry name" value="glycosyl hydrolase (family 31)"/>
    <property type="match status" value="1"/>
</dbReference>
<dbReference type="PROSITE" id="PS50853">
    <property type="entry name" value="FN3"/>
    <property type="match status" value="1"/>
</dbReference>
<feature type="domain" description="F5/8 type C" evidence="4">
    <location>
        <begin position="935"/>
        <end position="1080"/>
    </location>
</feature>
<dbReference type="InterPro" id="IPR036439">
    <property type="entry name" value="Dockerin_dom_sf"/>
</dbReference>
<keyword evidence="2" id="KW-0326">Glycosidase</keyword>
<feature type="chain" id="PRO_5045381189" evidence="3">
    <location>
        <begin position="31"/>
        <end position="1817"/>
    </location>
</feature>
<feature type="signal peptide" evidence="3">
    <location>
        <begin position="1"/>
        <end position="30"/>
    </location>
</feature>
<dbReference type="InterPro" id="IPR003961">
    <property type="entry name" value="FN3_dom"/>
</dbReference>
<dbReference type="Pfam" id="PF22888">
    <property type="entry name" value="FIMAH"/>
    <property type="match status" value="1"/>
</dbReference>
<dbReference type="InterPro" id="IPR017853">
    <property type="entry name" value="GH"/>
</dbReference>
<organism evidence="6 7">
    <name type="scientific">Candidatus Clostridium radicumherbarum</name>
    <dbReference type="NCBI Taxonomy" id="3381662"/>
    <lineage>
        <taxon>Bacteria</taxon>
        <taxon>Bacillati</taxon>
        <taxon>Bacillota</taxon>
        <taxon>Clostridia</taxon>
        <taxon>Eubacteriales</taxon>
        <taxon>Clostridiaceae</taxon>
        <taxon>Clostridium</taxon>
    </lineage>
</organism>
<dbReference type="InterPro" id="IPR008964">
    <property type="entry name" value="Invasin/intimin_cell_adhesion"/>
</dbReference>
<comment type="similarity">
    <text evidence="1">Belongs to the glycosyl hydrolase 31 family.</text>
</comment>
<dbReference type="InterPro" id="IPR002105">
    <property type="entry name" value="Dockerin_1_rpt"/>
</dbReference>
<dbReference type="InterPro" id="IPR048395">
    <property type="entry name" value="Glyco_hydro_31_C"/>
</dbReference>
<dbReference type="Gene3D" id="2.60.40.1080">
    <property type="match status" value="3"/>
</dbReference>
<sequence length="1817" mass="197586">MNTKVRLKKLICYSLSILMLLGASVSKASAAETTSGNADLKTIGKVSSITQSENKVNIKLETGEDLRITFLTEDVLRVNMEPSGNFLENPVPNSSDHTTTILAKSEADYEKENKVNVSVATTDSNYIISTGKVELKIEKENSKMQLVNKASNKVLWSEAEPLKYGTSKTVQTLSTNDNEYFYGGGQQNGYFSHKGTVVDIVNENNWADGGASSPSPFYVSTGGYGVMRHTWKPGKYDFGATSKDIVTTVHNEARFDAYYFAGGSIPAVLNEYTELTGKPALLPQYAFYLGHADAFNRDMVGPPGNQHRESLNVEGRAALDSYGSNGMPLGWFLPNDGYGCGYGQTDTLDGNIANLKSFVDYSNSKGVQVGLWTQSNIHPLDPNNPTVNDRDIDKEVGVAGTRGVKTDVAWVGAGYSFGLNAVRQAYEGIQNNSNYRPFVISLDGWSGTQRYAGLWSGDQTGGDWEYIRMHIPTYIGAGLSGNPNVGSDMDGIFGGKNPAVQTRDFQWKAFTPIQIDMDGWGSNAKNPWVFGEPYTSINRMYLNLKAQMLPYYYTYAAESSKTGMPMVRAMVLEYPNDPFTYGKQTQYQYMWGKNLLVAPMYRGDENNAGIRNGIYLPDKNQVWIDYFTGDQYKGGVVLNNFSTPIWKLPLFVKNGAIIPMTTENTSPSKIAKDADRIFEVYPSGNTDFSMYEDDGYSQNYKNGVYAATKITSSAPVTGKGQAVITVDKAVVNSGDYASLGLDKQRGTQFIVNVQEKPESLQVKVGGTEVQLTEVTSEADFNAASGNVYFYNEKPNLNKYASAGSDFANTEITTTPKLYVKVAKTDVTANSVELTVNGFNNTQAVKDDGAIAPPAVPVGLGSSDAAITDSQIKLTWNAVEGAKTYDIRIGGENGYIVSNLKDTSYIHEGLPSDTEYTYEVRAVNSKGTSDWSQVYTARTKLDRYRNVVKNISITCSASDQPGTPIQNAVDGDDTTLWHTTWGISQTPMSVTMDLKAVYDIDKFEYTPRTDAGNGTITKYDFSYSVDGKSWKTAITDGTWVRSKDVKTIQLDKPVKARYLKLYIKQAVGGFGSGIEFRPYKVDGSTAYPAGDYNSDNKVDEGDLTFLKNYMGIKEGDADWNYASRADVNYNGIIDGYDLAFVTGQLDGGVVAGNTNVSGNMILIPSKTDLKAGDEFAVKVYANNFNDVNAFSMEIPLDTTKYVLTTGSTKDVLISDLDKEMLNYSTVLAKDNKTRINLAFANLGNKAKITGNGVVATLKLRAVADIKFDMAASNAVVVNSDFDSKDGIGIVEANDAGFPAIPSSVVKVPRNIISVGGLTDEDGQKLQGGPSAFNSLIDGKQGTYMELMWIFDTTPVESYKYLPLNMKFTFSSPQKITNFTIRKRPNGNGSMKTIVAKGYLNGVETIIGTKVAGQADSSLTFENVNATFDTIVLTATDSYPPLYNGKYYMLTIDEVEFYTNNGISVSGIQFDSNNQPSLTAGSIVPFKANVQPSNALNKYYSLASSDESLVKVIRVRDADNSINYLLQTLVGSNINKTVKITATSADGGLTTEKEENIIPTNESVQVTLEKAELVTGGVTKAAVTIINGDKNDTRINWSSSNTKVATVDKLGNITATGIGNTDIIATTMDGVSGEVALRVKPKLVSVNLTADKTSLERNISTQLVVTPKLDDGTIVDLKNTTVEYFTSNPTVAAVDKNTGVITGGNVGTAEVSVKVTFEGITVESNKITVKVDTSIASIERMISSYTTSGDLVGPLVSQLTNNLAQAKHFTEQGKTNEAITHMEDFIKHLNNPPMDSRISDTAKNILNLDSKALVDKWSR</sequence>
<dbReference type="PROSITE" id="PS50022">
    <property type="entry name" value="FA58C_3"/>
    <property type="match status" value="1"/>
</dbReference>
<evidence type="ECO:0000259" key="4">
    <source>
        <dbReference type="PROSITE" id="PS50022"/>
    </source>
</evidence>
<evidence type="ECO:0000313" key="7">
    <source>
        <dbReference type="Proteomes" id="UP001623661"/>
    </source>
</evidence>
<dbReference type="SUPFAM" id="SSF49384">
    <property type="entry name" value="Carbohydrate-binding domain"/>
    <property type="match status" value="1"/>
</dbReference>
<dbReference type="InterPro" id="IPR008979">
    <property type="entry name" value="Galactose-bd-like_sf"/>
</dbReference>
<evidence type="ECO:0000256" key="3">
    <source>
        <dbReference type="SAM" id="SignalP"/>
    </source>
</evidence>
<dbReference type="SUPFAM" id="SSF51445">
    <property type="entry name" value="(Trans)glycosidases"/>
    <property type="match status" value="1"/>
</dbReference>
<dbReference type="Pfam" id="PF01055">
    <property type="entry name" value="Glyco_hydro_31_2nd"/>
    <property type="match status" value="1"/>
</dbReference>
<evidence type="ECO:0000313" key="6">
    <source>
        <dbReference type="EMBL" id="MFL0266812.1"/>
    </source>
</evidence>
<dbReference type="Gene3D" id="2.60.40.10">
    <property type="entry name" value="Immunoglobulins"/>
    <property type="match status" value="1"/>
</dbReference>
<dbReference type="Gene3D" id="2.60.120.260">
    <property type="entry name" value="Galactose-binding domain-like"/>
    <property type="match status" value="2"/>
</dbReference>
<feature type="domain" description="Fibronectin type-III" evidence="5">
    <location>
        <begin position="855"/>
        <end position="941"/>
    </location>
</feature>
<keyword evidence="7" id="KW-1185">Reference proteome</keyword>
<dbReference type="Pfam" id="PF17137">
    <property type="entry name" value="DUF5110"/>
    <property type="match status" value="1"/>
</dbReference>
<dbReference type="InterPro" id="IPR013783">
    <property type="entry name" value="Ig-like_fold"/>
</dbReference>
<dbReference type="PANTHER" id="PTHR22762">
    <property type="entry name" value="ALPHA-GLUCOSIDASE"/>
    <property type="match status" value="1"/>
</dbReference>
<dbReference type="SUPFAM" id="SSF49373">
    <property type="entry name" value="Invasin/intimin cell-adhesion fragments"/>
    <property type="match status" value="2"/>
</dbReference>
<dbReference type="RefSeq" id="WP_406763433.1">
    <property type="nucleotide sequence ID" value="NZ_JBJHZY010000001.1"/>
</dbReference>
<dbReference type="CDD" id="cd14752">
    <property type="entry name" value="GH31_N"/>
    <property type="match status" value="1"/>
</dbReference>
<dbReference type="CDD" id="cd14254">
    <property type="entry name" value="Dockerin_II"/>
    <property type="match status" value="1"/>
</dbReference>
<dbReference type="InterPro" id="IPR003343">
    <property type="entry name" value="Big_2"/>
</dbReference>
<dbReference type="SMART" id="SM00635">
    <property type="entry name" value="BID_2"/>
    <property type="match status" value="3"/>
</dbReference>
<dbReference type="SUPFAM" id="SSF63446">
    <property type="entry name" value="Type I dockerin domain"/>
    <property type="match status" value="1"/>
</dbReference>
<dbReference type="InterPro" id="IPR000421">
    <property type="entry name" value="FA58C"/>
</dbReference>
<dbReference type="SUPFAM" id="SSF49785">
    <property type="entry name" value="Galactose-binding domain-like"/>
    <property type="match status" value="1"/>
</dbReference>
<keyword evidence="3" id="KW-0732">Signal</keyword>
<dbReference type="CDD" id="cd00063">
    <property type="entry name" value="FN3"/>
    <property type="match status" value="1"/>
</dbReference>
<dbReference type="SMART" id="SM00060">
    <property type="entry name" value="FN3"/>
    <property type="match status" value="1"/>
</dbReference>
<dbReference type="Gene3D" id="1.10.1330.10">
    <property type="entry name" value="Dockerin domain"/>
    <property type="match status" value="1"/>
</dbReference>
<dbReference type="Gene3D" id="3.20.20.80">
    <property type="entry name" value="Glycosidases"/>
    <property type="match status" value="1"/>
</dbReference>
<dbReference type="InterPro" id="IPR011013">
    <property type="entry name" value="Gal_mutarotase_sf_dom"/>
</dbReference>
<dbReference type="EMBL" id="JBJHZY010000001">
    <property type="protein sequence ID" value="MFL0266812.1"/>
    <property type="molecule type" value="Genomic_DNA"/>
</dbReference>
<dbReference type="InterPro" id="IPR008965">
    <property type="entry name" value="CBM2/CBM3_carb-bd_dom_sf"/>
</dbReference>
<proteinExistence type="inferred from homology"/>
<dbReference type="InterPro" id="IPR033403">
    <property type="entry name" value="DUF5110"/>
</dbReference>
<evidence type="ECO:0000256" key="2">
    <source>
        <dbReference type="ARBA" id="ARBA00023295"/>
    </source>
</evidence>
<dbReference type="Pfam" id="PF21365">
    <property type="entry name" value="Glyco_hydro_31_3rd"/>
    <property type="match status" value="1"/>
</dbReference>
<dbReference type="SUPFAM" id="SSF74650">
    <property type="entry name" value="Galactose mutarotase-like"/>
    <property type="match status" value="1"/>
</dbReference>
<evidence type="ECO:0000256" key="1">
    <source>
        <dbReference type="ARBA" id="ARBA00007806"/>
    </source>
</evidence>
<dbReference type="Pfam" id="PF02368">
    <property type="entry name" value="Big_2"/>
    <property type="match status" value="1"/>
</dbReference>
<dbReference type="CDD" id="cd06596">
    <property type="entry name" value="GH31_CPE1046"/>
    <property type="match status" value="1"/>
</dbReference>
<reference evidence="6 7" key="1">
    <citation type="submission" date="2024-11" db="EMBL/GenBank/DDBJ databases">
        <authorList>
            <person name="Heng Y.C."/>
            <person name="Lim A.C.H."/>
            <person name="Lee J.K.Y."/>
            <person name="Kittelmann S."/>
        </authorList>
    </citation>
    <scope>NUCLEOTIDE SEQUENCE [LARGE SCALE GENOMIC DNA]</scope>
    <source>
        <strain evidence="6 7">WILCCON 0202</strain>
    </source>
</reference>
<dbReference type="Pfam" id="PF00404">
    <property type="entry name" value="Dockerin_1"/>
    <property type="match status" value="1"/>
</dbReference>
<dbReference type="InterPro" id="IPR025887">
    <property type="entry name" value="Glyco_hydro_31_N_dom"/>
</dbReference>
<protein>
    <submittedName>
        <fullName evidence="6">TIM-barrel domain-containing protein</fullName>
    </submittedName>
</protein>
<gene>
    <name evidence="6" type="ORF">ACJDUH_01765</name>
</gene>
<name>A0ABW8TM90_9CLOT</name>
<dbReference type="Pfam" id="PF13802">
    <property type="entry name" value="Gal_mutarotas_2"/>
    <property type="match status" value="1"/>
</dbReference>
<dbReference type="Gene3D" id="2.60.40.1180">
    <property type="entry name" value="Golgi alpha-mannosidase II"/>
    <property type="match status" value="2"/>
</dbReference>
<keyword evidence="2" id="KW-0378">Hydrolase</keyword>
<dbReference type="InterPro" id="IPR000322">
    <property type="entry name" value="Glyco_hydro_31_TIM"/>
</dbReference>
<dbReference type="InterPro" id="IPR013780">
    <property type="entry name" value="Glyco_hydro_b"/>
</dbReference>
<dbReference type="Proteomes" id="UP001623661">
    <property type="component" value="Unassembled WGS sequence"/>
</dbReference>
<dbReference type="Pfam" id="PF00754">
    <property type="entry name" value="F5_F8_type_C"/>
    <property type="match status" value="1"/>
</dbReference>
<dbReference type="InterPro" id="IPR054470">
    <property type="entry name" value="FIMAH_dom"/>
</dbReference>
<evidence type="ECO:0000259" key="5">
    <source>
        <dbReference type="PROSITE" id="PS50853"/>
    </source>
</evidence>
<dbReference type="SUPFAM" id="SSF51011">
    <property type="entry name" value="Glycosyl hydrolase domain"/>
    <property type="match status" value="1"/>
</dbReference>
<accession>A0ABW8TM90</accession>
<comment type="caution">
    <text evidence="6">The sequence shown here is derived from an EMBL/GenBank/DDBJ whole genome shotgun (WGS) entry which is preliminary data.</text>
</comment>